<protein>
    <submittedName>
        <fullName evidence="2">Uncharacterized protein</fullName>
    </submittedName>
</protein>
<dbReference type="Proteomes" id="UP000249402">
    <property type="component" value="Unassembled WGS sequence"/>
</dbReference>
<dbReference type="EMBL" id="KZ824451">
    <property type="protein sequence ID" value="RAK98820.1"/>
    <property type="molecule type" value="Genomic_DNA"/>
</dbReference>
<sequence length="101" mass="11411">MKLFNFLALSLLSTLVNAAAVSLEETTPIPKDSLDTRSNMCGQIFSQPKMTAIEAAFRFFIAVLCEILSWYILLFGDRVIDREEAELMEGEVLFDDDNSIR</sequence>
<evidence type="ECO:0000313" key="3">
    <source>
        <dbReference type="Proteomes" id="UP000249402"/>
    </source>
</evidence>
<keyword evidence="1" id="KW-0732">Signal</keyword>
<evidence type="ECO:0000313" key="2">
    <source>
        <dbReference type="EMBL" id="RAK98820.1"/>
    </source>
</evidence>
<dbReference type="VEuPathDB" id="FungiDB:BO80DRAFT_447181"/>
<gene>
    <name evidence="2" type="ORF">BO80DRAFT_447181</name>
</gene>
<reference evidence="2 3" key="1">
    <citation type="submission" date="2018-02" db="EMBL/GenBank/DDBJ databases">
        <title>The genomes of Aspergillus section Nigri reveals drivers in fungal speciation.</title>
        <authorList>
            <consortium name="DOE Joint Genome Institute"/>
            <person name="Vesth T.C."/>
            <person name="Nybo J."/>
            <person name="Theobald S."/>
            <person name="Brandl J."/>
            <person name="Frisvad J.C."/>
            <person name="Nielsen K.F."/>
            <person name="Lyhne E.K."/>
            <person name="Kogle M.E."/>
            <person name="Kuo A."/>
            <person name="Riley R."/>
            <person name="Clum A."/>
            <person name="Nolan M."/>
            <person name="Lipzen A."/>
            <person name="Salamov A."/>
            <person name="Henrissat B."/>
            <person name="Wiebenga A."/>
            <person name="De vries R.P."/>
            <person name="Grigoriev I.V."/>
            <person name="Mortensen U.H."/>
            <person name="Andersen M.R."/>
            <person name="Baker S.E."/>
        </authorList>
    </citation>
    <scope>NUCLEOTIDE SEQUENCE [LARGE SCALE GENOMIC DNA]</scope>
    <source>
        <strain evidence="2 3">CBS 121593</strain>
    </source>
</reference>
<dbReference type="GeneID" id="37226459"/>
<evidence type="ECO:0000256" key="1">
    <source>
        <dbReference type="SAM" id="SignalP"/>
    </source>
</evidence>
<dbReference type="RefSeq" id="XP_025573148.1">
    <property type="nucleotide sequence ID" value="XM_025721594.1"/>
</dbReference>
<feature type="chain" id="PRO_5017347249" evidence="1">
    <location>
        <begin position="19"/>
        <end position="101"/>
    </location>
</feature>
<feature type="signal peptide" evidence="1">
    <location>
        <begin position="1"/>
        <end position="18"/>
    </location>
</feature>
<name>A0A395GT98_9EURO</name>
<keyword evidence="3" id="KW-1185">Reference proteome</keyword>
<proteinExistence type="predicted"/>
<dbReference type="OrthoDB" id="4490927at2759"/>
<dbReference type="AlphaFoldDB" id="A0A395GT98"/>
<organism evidence="2 3">
    <name type="scientific">Aspergillus ibericus CBS 121593</name>
    <dbReference type="NCBI Taxonomy" id="1448316"/>
    <lineage>
        <taxon>Eukaryota</taxon>
        <taxon>Fungi</taxon>
        <taxon>Dikarya</taxon>
        <taxon>Ascomycota</taxon>
        <taxon>Pezizomycotina</taxon>
        <taxon>Eurotiomycetes</taxon>
        <taxon>Eurotiomycetidae</taxon>
        <taxon>Eurotiales</taxon>
        <taxon>Aspergillaceae</taxon>
        <taxon>Aspergillus</taxon>
        <taxon>Aspergillus subgen. Circumdati</taxon>
    </lineage>
</organism>
<accession>A0A395GT98</accession>